<evidence type="ECO:0000313" key="2">
    <source>
        <dbReference type="RefSeq" id="XP_045141924.1"/>
    </source>
</evidence>
<keyword evidence="1" id="KW-1185">Reference proteome</keyword>
<accession>A0AC55CRK4</accession>
<organism evidence="1 2">
    <name type="scientific">Echinops telfairi</name>
    <name type="common">Lesser hedgehog tenrec</name>
    <dbReference type="NCBI Taxonomy" id="9371"/>
    <lineage>
        <taxon>Eukaryota</taxon>
        <taxon>Metazoa</taxon>
        <taxon>Chordata</taxon>
        <taxon>Craniata</taxon>
        <taxon>Vertebrata</taxon>
        <taxon>Euteleostomi</taxon>
        <taxon>Mammalia</taxon>
        <taxon>Eutheria</taxon>
        <taxon>Afrotheria</taxon>
        <taxon>Tenrecidae</taxon>
        <taxon>Tenrecinae</taxon>
        <taxon>Echinops</taxon>
    </lineage>
</organism>
<sequence>MLVAEESKVDRPSGGNGATLLMEEGVEERAIPIASYLPPLGVKGAALPTTLKTTLMSQLSACSVLNSQTTVCHSSQFCKSSLGSTLGVSSVKSPPCPGGWRTPGLLLLLLAGVAAGAVAGGILGFAHDPPKPLLQLFRLTLPSPQLPRTNQTTLVDVAQNTATVTVTPPRDNGSWVVLFDGQSDCVCYRPAGHPACFLRRMKPRDQETLQLLVASARADTSRASQTQDPGRDAGPTQELLAVSGRHKVDPAQVGAAVRLLCTQMPIYWAHHMEGPPRQRLIYLCIDICFPNNICVSVCFYYLPD</sequence>
<proteinExistence type="predicted"/>
<dbReference type="RefSeq" id="XP_045141924.1">
    <property type="nucleotide sequence ID" value="XM_045285989.1"/>
</dbReference>
<dbReference type="Proteomes" id="UP000694863">
    <property type="component" value="Unplaced"/>
</dbReference>
<protein>
    <submittedName>
        <fullName evidence="2">BRICHOS domain-containing protein 5</fullName>
    </submittedName>
</protein>
<reference evidence="2" key="1">
    <citation type="submission" date="2025-08" db="UniProtKB">
        <authorList>
            <consortium name="RefSeq"/>
        </authorList>
    </citation>
    <scope>IDENTIFICATION</scope>
</reference>
<gene>
    <name evidence="2" type="primary">BRICD5</name>
</gene>
<evidence type="ECO:0000313" key="1">
    <source>
        <dbReference type="Proteomes" id="UP000694863"/>
    </source>
</evidence>
<name>A0AC55CRK4_ECHTE</name>